<organism evidence="2 3">
    <name type="scientific">Mycobacterium novum</name>
    <dbReference type="NCBI Taxonomy" id="2492438"/>
    <lineage>
        <taxon>Bacteria</taxon>
        <taxon>Bacillati</taxon>
        <taxon>Actinomycetota</taxon>
        <taxon>Actinomycetes</taxon>
        <taxon>Mycobacteriales</taxon>
        <taxon>Mycobacteriaceae</taxon>
        <taxon>Mycobacterium</taxon>
    </lineage>
</organism>
<evidence type="ECO:0000313" key="2">
    <source>
        <dbReference type="EMBL" id="BBX13103.1"/>
    </source>
</evidence>
<dbReference type="PROSITE" id="PS51318">
    <property type="entry name" value="TAT"/>
    <property type="match status" value="1"/>
</dbReference>
<feature type="signal peptide" evidence="1">
    <location>
        <begin position="1"/>
        <end position="40"/>
    </location>
</feature>
<protein>
    <recommendedName>
        <fullName evidence="4">DUF5078 domain-containing protein</fullName>
    </recommendedName>
</protein>
<sequence>MATVDSMPTHRPIRRRGAAVAAAAGLAALTAALLPVTASADATDDFPIPRRVIRTDCSAEQMLAASRDLSPIYYERYMIDMHNKPVQVQQATIDKMHWFFSLSPEQRRAYSEELATNFADPLTVSWPNHAKIFFNNKGVVAKSTEACSQYPRDDMSVWDWSPKP</sequence>
<evidence type="ECO:0000256" key="1">
    <source>
        <dbReference type="SAM" id="SignalP"/>
    </source>
</evidence>
<reference evidence="2 3" key="1">
    <citation type="journal article" date="2019" name="Emerg. Microbes Infect.">
        <title>Comprehensive subspecies identification of 175 nontuberculous mycobacteria species based on 7547 genomic profiles.</title>
        <authorList>
            <person name="Matsumoto Y."/>
            <person name="Kinjo T."/>
            <person name="Motooka D."/>
            <person name="Nabeya D."/>
            <person name="Jung N."/>
            <person name="Uechi K."/>
            <person name="Horii T."/>
            <person name="Iida T."/>
            <person name="Fujita J."/>
            <person name="Nakamura S."/>
        </authorList>
    </citation>
    <scope>NUCLEOTIDE SEQUENCE [LARGE SCALE GENOMIC DNA]</scope>
    <source>
        <strain evidence="2 3">JCM 6391</strain>
    </source>
</reference>
<dbReference type="KEGG" id="mnm:MNVM_21840"/>
<evidence type="ECO:0008006" key="4">
    <source>
        <dbReference type="Google" id="ProtNLM"/>
    </source>
</evidence>
<keyword evidence="3" id="KW-1185">Reference proteome</keyword>
<dbReference type="Proteomes" id="UP000466997">
    <property type="component" value="Chromosome"/>
</dbReference>
<dbReference type="EMBL" id="AP022562">
    <property type="protein sequence ID" value="BBX13103.1"/>
    <property type="molecule type" value="Genomic_DNA"/>
</dbReference>
<keyword evidence="1" id="KW-0732">Signal</keyword>
<dbReference type="AlphaFoldDB" id="A0A7I7JMW2"/>
<dbReference type="InterPro" id="IPR006311">
    <property type="entry name" value="TAT_signal"/>
</dbReference>
<dbReference type="InterPro" id="IPR031702">
    <property type="entry name" value="DUF5078"/>
</dbReference>
<dbReference type="Pfam" id="PF16877">
    <property type="entry name" value="DUF5078"/>
    <property type="match status" value="1"/>
</dbReference>
<accession>A0A7I7JMW2</accession>
<proteinExistence type="predicted"/>
<gene>
    <name evidence="2" type="ORF">MNVM_21840</name>
</gene>
<feature type="chain" id="PRO_5029855479" description="DUF5078 domain-containing protein" evidence="1">
    <location>
        <begin position="41"/>
        <end position="164"/>
    </location>
</feature>
<name>A0A7I7JMW2_9MYCO</name>
<evidence type="ECO:0000313" key="3">
    <source>
        <dbReference type="Proteomes" id="UP000466997"/>
    </source>
</evidence>